<keyword evidence="2" id="KW-1185">Reference proteome</keyword>
<dbReference type="PANTHER" id="PTHR33169">
    <property type="entry name" value="PADR-FAMILY TRANSCRIPTIONAL REGULATOR"/>
    <property type="match status" value="1"/>
</dbReference>
<protein>
    <submittedName>
        <fullName evidence="1">PadR family transcriptional regulator</fullName>
    </submittedName>
</protein>
<evidence type="ECO:0000313" key="1">
    <source>
        <dbReference type="EMBL" id="AWB83238.1"/>
    </source>
</evidence>
<proteinExistence type="predicted"/>
<dbReference type="Pfam" id="PF03551">
    <property type="entry name" value="PadR"/>
    <property type="match status" value="1"/>
</dbReference>
<dbReference type="AlphaFoldDB" id="A0A2S0WBU7"/>
<dbReference type="Gene3D" id="1.10.10.10">
    <property type="entry name" value="Winged helix-like DNA-binding domain superfamily/Winged helix DNA-binding domain"/>
    <property type="match status" value="1"/>
</dbReference>
<dbReference type="Proteomes" id="UP000244754">
    <property type="component" value="Chromosome"/>
</dbReference>
<dbReference type="InterPro" id="IPR036388">
    <property type="entry name" value="WH-like_DNA-bd_sf"/>
</dbReference>
<dbReference type="OrthoDB" id="122286at2"/>
<name>A0A2S0WBU7_9CORY</name>
<organism evidence="1 2">
    <name type="scientific">Corynebacterium liangguodongii</name>
    <dbReference type="NCBI Taxonomy" id="2079535"/>
    <lineage>
        <taxon>Bacteria</taxon>
        <taxon>Bacillati</taxon>
        <taxon>Actinomycetota</taxon>
        <taxon>Actinomycetes</taxon>
        <taxon>Mycobacteriales</taxon>
        <taxon>Corynebacteriaceae</taxon>
        <taxon>Corynebacterium</taxon>
    </lineage>
</organism>
<dbReference type="EMBL" id="CP026948">
    <property type="protein sequence ID" value="AWB83238.1"/>
    <property type="molecule type" value="Genomic_DNA"/>
</dbReference>
<dbReference type="InterPro" id="IPR036390">
    <property type="entry name" value="WH_DNA-bd_sf"/>
</dbReference>
<gene>
    <name evidence="1" type="ORF">C3E79_01030</name>
</gene>
<reference evidence="2" key="1">
    <citation type="submission" date="2018-01" db="EMBL/GenBank/DDBJ databases">
        <authorList>
            <person name="Li J."/>
        </authorList>
    </citation>
    <scope>NUCLEOTIDE SEQUENCE [LARGE SCALE GENOMIC DNA]</scope>
    <source>
        <strain evidence="2">2184</strain>
    </source>
</reference>
<accession>A0A2S0WBU7</accession>
<dbReference type="InterPro" id="IPR005149">
    <property type="entry name" value="Tscrpt_reg_PadR_N"/>
</dbReference>
<dbReference type="InterPro" id="IPR052509">
    <property type="entry name" value="Metal_resp_DNA-bind_regulator"/>
</dbReference>
<evidence type="ECO:0000313" key="2">
    <source>
        <dbReference type="Proteomes" id="UP000244754"/>
    </source>
</evidence>
<dbReference type="PANTHER" id="PTHR33169:SF14">
    <property type="entry name" value="TRANSCRIPTIONAL REGULATOR RV3488"/>
    <property type="match status" value="1"/>
</dbReference>
<dbReference type="SUPFAM" id="SSF46785">
    <property type="entry name" value="Winged helix' DNA-binding domain"/>
    <property type="match status" value="1"/>
</dbReference>
<sequence length="99" mass="10785">MLPTVVLRALRDGPNYGYAISTALKEAGFGTIKGGTLYPLLGRLEADGLVTVEWRAGDNGPQRKFYRLSNAGRDHLATQIHDWEHFTALTAAFLTAPKG</sequence>
<dbReference type="KEGG" id="clia:C3E79_01030"/>